<evidence type="ECO:0000256" key="2">
    <source>
        <dbReference type="ARBA" id="ARBA00022723"/>
    </source>
</evidence>
<keyword evidence="7 10" id="KW-0464">Manganese</keyword>
<evidence type="ECO:0000256" key="10">
    <source>
        <dbReference type="HAMAP-Rule" id="MF_00648"/>
    </source>
</evidence>
<dbReference type="SUPFAM" id="SSF52972">
    <property type="entry name" value="ITPase-like"/>
    <property type="match status" value="1"/>
</dbReference>
<accession>A0A2R6B0G4</accession>
<evidence type="ECO:0000313" key="12">
    <source>
        <dbReference type="EMBL" id="PSN92142.1"/>
    </source>
</evidence>
<comment type="cofactor">
    <cofactor evidence="10">
        <name>Mg(2+)</name>
        <dbReference type="ChEBI" id="CHEBI:18420"/>
    </cofactor>
    <cofactor evidence="10">
        <name>Mn(2+)</name>
        <dbReference type="ChEBI" id="CHEBI:29035"/>
    </cofactor>
    <text evidence="10">Binds 1 divalent metal cation per subunit; can use either Mg(2+) or Mn(2+).</text>
</comment>
<name>A0A2R6B0G4_9ARCH</name>
<proteinExistence type="inferred from homology"/>
<dbReference type="GO" id="GO:0009117">
    <property type="term" value="P:nucleotide metabolic process"/>
    <property type="evidence" value="ECO:0007669"/>
    <property type="project" value="UniProtKB-KW"/>
</dbReference>
<comment type="caution">
    <text evidence="12">The sequence shown here is derived from an EMBL/GenBank/DDBJ whole genome shotgun (WGS) entry which is preliminary data.</text>
</comment>
<evidence type="ECO:0000256" key="7">
    <source>
        <dbReference type="ARBA" id="ARBA00023211"/>
    </source>
</evidence>
<feature type="binding site" evidence="10">
    <location>
        <begin position="9"/>
        <end position="14"/>
    </location>
    <ligand>
        <name>substrate</name>
    </ligand>
</feature>
<comment type="catalytic activity">
    <reaction evidence="9 10">
        <text>XTP + H2O = XDP + phosphate + H(+)</text>
        <dbReference type="Rhea" id="RHEA:28406"/>
        <dbReference type="ChEBI" id="CHEBI:15377"/>
        <dbReference type="ChEBI" id="CHEBI:15378"/>
        <dbReference type="ChEBI" id="CHEBI:43474"/>
        <dbReference type="ChEBI" id="CHEBI:59884"/>
        <dbReference type="ChEBI" id="CHEBI:61314"/>
        <dbReference type="EC" id="3.6.1.73"/>
    </reaction>
</comment>
<dbReference type="Gene3D" id="3.90.950.10">
    <property type="match status" value="1"/>
</dbReference>
<evidence type="ECO:0000256" key="6">
    <source>
        <dbReference type="ARBA" id="ARBA00023080"/>
    </source>
</evidence>
<dbReference type="EC" id="3.6.1.73" evidence="10"/>
<dbReference type="AlphaFoldDB" id="A0A2R6B0G4"/>
<keyword evidence="3 10" id="KW-0547">Nucleotide-binding</keyword>
<dbReference type="PANTHER" id="PTHR34699:SF2">
    <property type="entry name" value="NON-CANONICAL PURINE NTP PHOSPHATASE_PRRC1 DOMAIN-CONTAINING PROTEIN"/>
    <property type="match status" value="1"/>
</dbReference>
<dbReference type="NCBIfam" id="TIGR00258">
    <property type="entry name" value="inosine/xanthosine triphosphatase"/>
    <property type="match status" value="1"/>
</dbReference>
<protein>
    <recommendedName>
        <fullName evidence="10">Probable inosine/xanthosine triphosphatase</fullName>
        <shortName evidence="10">ITPase/XTPase</shortName>
        <ecNumber evidence="10">3.6.1.73</ecNumber>
    </recommendedName>
    <alternativeName>
        <fullName evidence="10">Non-canonical purine NTP phosphatase</fullName>
    </alternativeName>
    <alternativeName>
        <fullName evidence="10">Non-standard purine NTP phosphatase</fullName>
    </alternativeName>
    <alternativeName>
        <fullName evidence="10">Nucleoside-triphosphate phosphatase</fullName>
        <shortName evidence="10">NTPase</shortName>
    </alternativeName>
</protein>
<evidence type="ECO:0000256" key="3">
    <source>
        <dbReference type="ARBA" id="ARBA00022741"/>
    </source>
</evidence>
<dbReference type="Proteomes" id="UP000240322">
    <property type="component" value="Unassembled WGS sequence"/>
</dbReference>
<organism evidence="12 13">
    <name type="scientific">Candidatus Marsarchaeota G2 archaeon OSP_D</name>
    <dbReference type="NCBI Taxonomy" id="1978157"/>
    <lineage>
        <taxon>Archaea</taxon>
        <taxon>Candidatus Marsarchaeota</taxon>
        <taxon>Candidatus Marsarchaeota group 2</taxon>
    </lineage>
</organism>
<feature type="domain" description="Non-canonical purine NTP phosphatase/PRRC1" evidence="11">
    <location>
        <begin position="8"/>
        <end position="176"/>
    </location>
</feature>
<dbReference type="Pfam" id="PF01931">
    <property type="entry name" value="NTPase_I-T"/>
    <property type="match status" value="1"/>
</dbReference>
<dbReference type="HAMAP" id="MF_00648">
    <property type="entry name" value="Non_canon_purine_NTPase_YjjX"/>
    <property type="match status" value="1"/>
</dbReference>
<keyword evidence="6 10" id="KW-0546">Nucleotide metabolism</keyword>
<comment type="subunit">
    <text evidence="10">Homodimer.</text>
</comment>
<comment type="function">
    <text evidence="10">Phosphatase that hydrolyzes non-canonical purine nucleotides such as XTP and ITP to their respective diphosphate derivatives. Probably excludes non-canonical purines from DNA/RNA precursor pool, thus preventing their incorporation into DNA/RNA and avoiding chromosomal lesions.</text>
</comment>
<dbReference type="InterPro" id="IPR050299">
    <property type="entry name" value="YjjX_NTPase"/>
</dbReference>
<dbReference type="GO" id="GO:0103023">
    <property type="term" value="F:ITPase activity"/>
    <property type="evidence" value="ECO:0007669"/>
    <property type="project" value="UniProtKB-EC"/>
</dbReference>
<evidence type="ECO:0000313" key="13">
    <source>
        <dbReference type="Proteomes" id="UP000240322"/>
    </source>
</evidence>
<dbReference type="InterPro" id="IPR026533">
    <property type="entry name" value="NTPase/PRRC1"/>
</dbReference>
<dbReference type="InterPro" id="IPR002786">
    <property type="entry name" value="Non_canon_purine_NTPase"/>
</dbReference>
<evidence type="ECO:0000256" key="9">
    <source>
        <dbReference type="ARBA" id="ARBA00048781"/>
    </source>
</evidence>
<evidence type="ECO:0000256" key="1">
    <source>
        <dbReference type="ARBA" id="ARBA00001936"/>
    </source>
</evidence>
<feature type="binding site" evidence="10">
    <location>
        <position position="66"/>
    </location>
    <ligand>
        <name>Mg(2+)</name>
        <dbReference type="ChEBI" id="CHEBI:18420"/>
    </ligand>
</feature>
<comment type="catalytic activity">
    <reaction evidence="8 10">
        <text>ITP + H2O = IDP + phosphate + H(+)</text>
        <dbReference type="Rhea" id="RHEA:28330"/>
        <dbReference type="ChEBI" id="CHEBI:15377"/>
        <dbReference type="ChEBI" id="CHEBI:15378"/>
        <dbReference type="ChEBI" id="CHEBI:43474"/>
        <dbReference type="ChEBI" id="CHEBI:58280"/>
        <dbReference type="ChEBI" id="CHEBI:61402"/>
        <dbReference type="EC" id="3.6.1.73"/>
    </reaction>
</comment>
<evidence type="ECO:0000256" key="8">
    <source>
        <dbReference type="ARBA" id="ARBA00048174"/>
    </source>
</evidence>
<comment type="caution">
    <text evidence="10">Lacks conserved residue(s) required for the propagation of feature annotation.</text>
</comment>
<sequence>MTVKVGVGSSNPVKLEGVRRVFEHFYGDVEIRSTPYTNAPRQPVGAEQTIMGAYLRAKHSLEAFPQSDFGVGVEAGILSIPRVPESWISHLNTQFAVVISRDGRTGVGSSSGFTLPKPVLDDILMLGKELDESFSEKYGYTDLGRTVGVVHTLTKGFVDRFKLVEECVSLALIPFLNPDLYPQ</sequence>
<dbReference type="GO" id="GO:0006772">
    <property type="term" value="P:thiamine metabolic process"/>
    <property type="evidence" value="ECO:0007669"/>
    <property type="project" value="TreeGrafter"/>
</dbReference>
<dbReference type="PANTHER" id="PTHR34699">
    <property type="match status" value="1"/>
</dbReference>
<keyword evidence="2 10" id="KW-0479">Metal-binding</keyword>
<dbReference type="GO" id="GO:0000166">
    <property type="term" value="F:nucleotide binding"/>
    <property type="evidence" value="ECO:0007669"/>
    <property type="project" value="UniProtKB-KW"/>
</dbReference>
<keyword evidence="4 10" id="KW-0378">Hydrolase</keyword>
<gene>
    <name evidence="12" type="ORF">B9Q03_01910</name>
</gene>
<reference evidence="12 13" key="1">
    <citation type="submission" date="2017-04" db="EMBL/GenBank/DDBJ databases">
        <title>Novel microbial lineages endemic to geothermal iron-oxide mats fill important gaps in the evolutionary history of Archaea.</title>
        <authorList>
            <person name="Jay Z.J."/>
            <person name="Beam J.P."/>
            <person name="Dlakic M."/>
            <person name="Rusch D.B."/>
            <person name="Kozubal M.A."/>
            <person name="Inskeep W.P."/>
        </authorList>
    </citation>
    <scope>NUCLEOTIDE SEQUENCE [LARGE SCALE GENOMIC DNA]</scope>
    <source>
        <strain evidence="12">OSP_D</strain>
    </source>
</reference>
<evidence type="ECO:0000259" key="11">
    <source>
        <dbReference type="Pfam" id="PF01931"/>
    </source>
</evidence>
<dbReference type="EMBL" id="NEXE01000009">
    <property type="protein sequence ID" value="PSN92142.1"/>
    <property type="molecule type" value="Genomic_DNA"/>
</dbReference>
<keyword evidence="5 10" id="KW-0460">Magnesium</keyword>
<dbReference type="GO" id="GO:0046872">
    <property type="term" value="F:metal ion binding"/>
    <property type="evidence" value="ECO:0007669"/>
    <property type="project" value="UniProtKB-KW"/>
</dbReference>
<comment type="cofactor">
    <cofactor evidence="1">
        <name>Mn(2+)</name>
        <dbReference type="ChEBI" id="CHEBI:29035"/>
    </cofactor>
</comment>
<evidence type="ECO:0000256" key="5">
    <source>
        <dbReference type="ARBA" id="ARBA00022842"/>
    </source>
</evidence>
<comment type="similarity">
    <text evidence="10">Belongs to the YjjX NTPase family.</text>
</comment>
<dbReference type="InterPro" id="IPR029001">
    <property type="entry name" value="ITPase-like_fam"/>
</dbReference>
<evidence type="ECO:0000256" key="4">
    <source>
        <dbReference type="ARBA" id="ARBA00022801"/>
    </source>
</evidence>